<dbReference type="PANTHER" id="PTHR37809">
    <property type="entry name" value="RIBOSOMAL PROTEIN S12 METHYLTHIOTRANSFERASE ACCESSORY FACTOR YCAO"/>
    <property type="match status" value="1"/>
</dbReference>
<protein>
    <submittedName>
        <fullName evidence="2">Putative methanogenesis marker protein 1</fullName>
    </submittedName>
</protein>
<dbReference type="PANTHER" id="PTHR37809:SF1">
    <property type="entry name" value="RIBOSOMAL PROTEIN S12 METHYLTHIOTRANSFERASE ACCESSORY FACTOR YCAO"/>
    <property type="match status" value="1"/>
</dbReference>
<dbReference type="EMBL" id="CP015136">
    <property type="protein sequence ID" value="AMY08467.1"/>
    <property type="molecule type" value="Genomic_DNA"/>
</dbReference>
<evidence type="ECO:0000259" key="1">
    <source>
        <dbReference type="PROSITE" id="PS51664"/>
    </source>
</evidence>
<proteinExistence type="predicted"/>
<dbReference type="NCBIfam" id="TIGR00702">
    <property type="entry name" value="YcaO-type kinase domain"/>
    <property type="match status" value="1"/>
</dbReference>
<dbReference type="PATRIC" id="fig|1813736.3.peg.1732"/>
<dbReference type="PROSITE" id="PS51664">
    <property type="entry name" value="YCAO"/>
    <property type="match status" value="1"/>
</dbReference>
<evidence type="ECO:0000313" key="2">
    <source>
        <dbReference type="EMBL" id="AMY08467.1"/>
    </source>
</evidence>
<dbReference type="STRING" id="1855912.LuPra_01667"/>
<dbReference type="Gene3D" id="3.30.1330.230">
    <property type="match status" value="2"/>
</dbReference>
<dbReference type="AlphaFoldDB" id="A0A143PIS8"/>
<keyword evidence="3" id="KW-1185">Reference proteome</keyword>
<reference evidence="2 3" key="1">
    <citation type="journal article" date="2016" name="Genome Announc.">
        <title>First Complete Genome Sequence of a Subdivision 6 Acidobacterium Strain.</title>
        <authorList>
            <person name="Huang S."/>
            <person name="Vieira S."/>
            <person name="Bunk B."/>
            <person name="Riedel T."/>
            <person name="Sproer C."/>
            <person name="Overmann J."/>
        </authorList>
    </citation>
    <scope>NUCLEOTIDE SEQUENCE [LARGE SCALE GENOMIC DNA]</scope>
    <source>
        <strain evidence="3">DSM 100886 HEG_-6_39</strain>
    </source>
</reference>
<reference evidence="3" key="2">
    <citation type="submission" date="2016-04" db="EMBL/GenBank/DDBJ databases">
        <title>First Complete Genome Sequence of a Subdivision 6 Acidobacterium.</title>
        <authorList>
            <person name="Huang S."/>
            <person name="Vieira S."/>
            <person name="Bunk B."/>
            <person name="Riedel T."/>
            <person name="Sproeer C."/>
            <person name="Overmann J."/>
        </authorList>
    </citation>
    <scope>NUCLEOTIDE SEQUENCE [LARGE SCALE GENOMIC DNA]</scope>
    <source>
        <strain evidence="3">DSM 100886 HEG_-6_39</strain>
    </source>
</reference>
<gene>
    <name evidence="2" type="ORF">LuPra_01667</name>
</gene>
<dbReference type="InterPro" id="IPR003776">
    <property type="entry name" value="YcaO-like_dom"/>
</dbReference>
<evidence type="ECO:0000313" key="3">
    <source>
        <dbReference type="Proteomes" id="UP000076079"/>
    </source>
</evidence>
<dbReference type="Pfam" id="PF02624">
    <property type="entry name" value="YcaO"/>
    <property type="match status" value="1"/>
</dbReference>
<feature type="domain" description="YcaO" evidence="1">
    <location>
        <begin position="40"/>
        <end position="401"/>
    </location>
</feature>
<dbReference type="KEGG" id="abac:LuPra_01667"/>
<name>A0A143PIS8_LUTPR</name>
<accession>A0A143PIS8</accession>
<dbReference type="Proteomes" id="UP000076079">
    <property type="component" value="Chromosome"/>
</dbReference>
<sequence length="401" mass="43911">MNVIGVTRLADVTGLDHVGIPVWAAVRPIADESSISVQNGKGPTRIHARAGAMMEAVEHYCCERPPHRPRYASFRTLRRHARALDPESLGLDPSAEYADTLPLEWLRGTDLIAGEQVWLPACAVLKPRREDGTPVIRGSTNGLASGNTIEEAVCHGLAEVIERDAWTLAIIRGVLVPRVRVIAAAVSAGVACHLSRIHDARPEGQLFPVIAVSTLPEVASRLAGRFRAAGIRLVIREITTDVRVPTFLAAGWEPPGTGRPHFYSGLGAHPDSRVAMTRALTELAQSRLTVFQGVREDIDKIARLDGDADRPEQSLWLADGPEKSFDAVHTYRSRDILEDIRFMSQQLRSVGLEQVIAVDLTRSEVGFPVVKIVVPGLEHWAARHFDPDLVVLGSRARRYLA</sequence>
<organism evidence="2 3">
    <name type="scientific">Luteitalea pratensis</name>
    <dbReference type="NCBI Taxonomy" id="1855912"/>
    <lineage>
        <taxon>Bacteria</taxon>
        <taxon>Pseudomonadati</taxon>
        <taxon>Acidobacteriota</taxon>
        <taxon>Vicinamibacteria</taxon>
        <taxon>Vicinamibacterales</taxon>
        <taxon>Vicinamibacteraceae</taxon>
        <taxon>Luteitalea</taxon>
    </lineage>
</organism>